<dbReference type="Gene3D" id="3.40.50.11500">
    <property type="match status" value="1"/>
</dbReference>
<accession>A0A6G0WFW9</accession>
<dbReference type="InterPro" id="IPR016137">
    <property type="entry name" value="RGS"/>
</dbReference>
<feature type="domain" description="UDENN" evidence="2">
    <location>
        <begin position="355"/>
        <end position="747"/>
    </location>
</feature>
<dbReference type="InterPro" id="IPR037516">
    <property type="entry name" value="Tripartite_DENN"/>
</dbReference>
<dbReference type="Proteomes" id="UP000481153">
    <property type="component" value="Unassembled WGS sequence"/>
</dbReference>
<dbReference type="Gene3D" id="1.10.167.10">
    <property type="entry name" value="Regulator of G-protein Signalling 4, domain 2"/>
    <property type="match status" value="1"/>
</dbReference>
<dbReference type="AlphaFoldDB" id="A0A6G0WFW9"/>
<dbReference type="InterPro" id="IPR044926">
    <property type="entry name" value="RGS_subdomain_2"/>
</dbReference>
<feature type="domain" description="RGS" evidence="1">
    <location>
        <begin position="149"/>
        <end position="281"/>
    </location>
</feature>
<evidence type="ECO:0000313" key="4">
    <source>
        <dbReference type="Proteomes" id="UP000481153"/>
    </source>
</evidence>
<proteinExistence type="predicted"/>
<dbReference type="Pfam" id="PF00615">
    <property type="entry name" value="RGS"/>
    <property type="match status" value="1"/>
</dbReference>
<organism evidence="3 4">
    <name type="scientific">Aphanomyces euteiches</name>
    <dbReference type="NCBI Taxonomy" id="100861"/>
    <lineage>
        <taxon>Eukaryota</taxon>
        <taxon>Sar</taxon>
        <taxon>Stramenopiles</taxon>
        <taxon>Oomycota</taxon>
        <taxon>Saprolegniomycetes</taxon>
        <taxon>Saprolegniales</taxon>
        <taxon>Verrucalvaceae</taxon>
        <taxon>Aphanomyces</taxon>
    </lineage>
</organism>
<comment type="caution">
    <text evidence="3">The sequence shown here is derived from an EMBL/GenBank/DDBJ whole genome shotgun (WGS) entry which is preliminary data.</text>
</comment>
<dbReference type="InterPro" id="IPR036305">
    <property type="entry name" value="RGS_sf"/>
</dbReference>
<dbReference type="Pfam" id="PF02141">
    <property type="entry name" value="DENN"/>
    <property type="match status" value="1"/>
</dbReference>
<dbReference type="InterPro" id="IPR051942">
    <property type="entry name" value="DENN_domain_containing_2"/>
</dbReference>
<evidence type="ECO:0000259" key="2">
    <source>
        <dbReference type="PROSITE" id="PS50211"/>
    </source>
</evidence>
<evidence type="ECO:0000313" key="3">
    <source>
        <dbReference type="EMBL" id="KAF0725400.1"/>
    </source>
</evidence>
<gene>
    <name evidence="3" type="ORF">Ae201684_016171</name>
</gene>
<sequence length="808" mass="92308">MRKADVVVVVDGLVGSAHDRILYTYLNQQGQEAIYSILADIHKYTKLDTRSKRQAQAELIVQTYFKQPDAMLLDHLNVKDLLILQPLIDAVDKKTCSLDMWASLDERLKRSLDWTTFFKLDMFGDFCNMIRELHPMTLVDVLGECNASRIRFLELWMREFNPAGVGNLLFWIDVQTSFLPLVMHSSPTVFSVARFEEIQVTVRRIFNTYLADNNTTHQTAVSVLDDTKKDVLTRILLYQGEPFSPARYASLFKTAQDQVWKWLQQKIFPNYQNSMLYIQWMVEVELLEVEPYLCKAYAAYHGHHASNRPKGTLLFPLPPPRAMPSIPTALPDTKLVPSSFTLAFPSTESPIFDRVLIFSIKSDASAASLALDHLRVRFSLDAYWGVDTAVPDIQPFCLLRPPLFQKSSRTAGNPTPRIHLFAFVRDSTRFYGLCVTQWRAHDDDDTVFLPVYTSFLATESLCPWRTQLQTAAIKTHQLAHMEWSPSIWADALADTHVDLPLLSPSFLAFADGISHCDVEPIFRSINLENIVAILASLLMEHRVILVSTMRSRLSEAADALVDLLKPFHWMHTFLPFCPPTMATKQLAEQPCFIGIEGTIEIKRSDASTHRIRNSLCNLSKVHPVVKDGTFNYPAELIHHPRAVLVDLDFDEVYLPLKHEPPELPQTAVRTLELAWRRVLNPRHAHADHFLFSPPPKSIETPVFVSSIERTTDGLKACMLEFLDTLFGRTTDFFRTFPNNIHLGRNKPAIAIVGCENFGVFDIDGFLEAHIELGCRDFFRQVFASEAFMDFLARQRRRFHLADIDENLE</sequence>
<keyword evidence="4" id="KW-1185">Reference proteome</keyword>
<evidence type="ECO:0008006" key="5">
    <source>
        <dbReference type="Google" id="ProtNLM"/>
    </source>
</evidence>
<evidence type="ECO:0000259" key="1">
    <source>
        <dbReference type="PROSITE" id="PS50132"/>
    </source>
</evidence>
<dbReference type="EMBL" id="VJMJ01000243">
    <property type="protein sequence ID" value="KAF0725400.1"/>
    <property type="molecule type" value="Genomic_DNA"/>
</dbReference>
<dbReference type="SUPFAM" id="SSF48097">
    <property type="entry name" value="Regulator of G-protein signaling, RGS"/>
    <property type="match status" value="1"/>
</dbReference>
<dbReference type="SMART" id="SM00799">
    <property type="entry name" value="DENN"/>
    <property type="match status" value="1"/>
</dbReference>
<dbReference type="PROSITE" id="PS50211">
    <property type="entry name" value="DENN"/>
    <property type="match status" value="1"/>
</dbReference>
<name>A0A6G0WFW9_9STRA</name>
<dbReference type="PANTHER" id="PTHR15288:SF0">
    <property type="entry name" value="UDENN DOMAIN-CONTAINING PROTEIN"/>
    <property type="match status" value="1"/>
</dbReference>
<reference evidence="3 4" key="1">
    <citation type="submission" date="2019-07" db="EMBL/GenBank/DDBJ databases">
        <title>Genomics analysis of Aphanomyces spp. identifies a new class of oomycete effector associated with host adaptation.</title>
        <authorList>
            <person name="Gaulin E."/>
        </authorList>
    </citation>
    <scope>NUCLEOTIDE SEQUENCE [LARGE SCALE GENOMIC DNA]</scope>
    <source>
        <strain evidence="3 4">ATCC 201684</strain>
    </source>
</reference>
<dbReference type="PROSITE" id="PS50132">
    <property type="entry name" value="RGS"/>
    <property type="match status" value="1"/>
</dbReference>
<dbReference type="VEuPathDB" id="FungiDB:AeMF1_009950"/>
<dbReference type="PANTHER" id="PTHR15288">
    <property type="entry name" value="DENN DOMAIN-CONTAINING PROTEIN 2"/>
    <property type="match status" value="1"/>
</dbReference>
<dbReference type="InterPro" id="IPR043153">
    <property type="entry name" value="DENN_C"/>
</dbReference>
<protein>
    <recommendedName>
        <fullName evidence="5">UDENN domain-containing protein</fullName>
    </recommendedName>
</protein>
<dbReference type="InterPro" id="IPR001194">
    <property type="entry name" value="cDENN_dom"/>
</dbReference>